<keyword evidence="11" id="KW-1185">Reference proteome</keyword>
<reference evidence="10 11" key="1">
    <citation type="submission" date="2022-08" db="EMBL/GenBank/DDBJ databases">
        <title>Bacterial and archaeal communities from various locations to study Microbial Dark Matter (Phase II).</title>
        <authorList>
            <person name="Stepanauskas R."/>
        </authorList>
    </citation>
    <scope>NUCLEOTIDE SEQUENCE [LARGE SCALE GENOMIC DNA]</scope>
    <source>
        <strain evidence="10 11">PD1</strain>
    </source>
</reference>
<keyword evidence="4" id="KW-0479">Metal-binding</keyword>
<dbReference type="SUPFAM" id="SSF102114">
    <property type="entry name" value="Radical SAM enzymes"/>
    <property type="match status" value="1"/>
</dbReference>
<dbReference type="RefSeq" id="WP_259093955.1">
    <property type="nucleotide sequence ID" value="NZ_CP130454.1"/>
</dbReference>
<dbReference type="PANTHER" id="PTHR30352">
    <property type="entry name" value="PYRUVATE FORMATE-LYASE-ACTIVATING ENZYME"/>
    <property type="match status" value="1"/>
</dbReference>
<evidence type="ECO:0000256" key="8">
    <source>
        <dbReference type="ARBA" id="ARBA00023014"/>
    </source>
</evidence>
<dbReference type="Pfam" id="PF04055">
    <property type="entry name" value="Radical_SAM"/>
    <property type="match status" value="1"/>
</dbReference>
<sequence length="846" mass="96905">MPVLQHKRLKVKEAQQMPIAKVLREFVREGELYRRIEDDKSQVAKEAGVSEKLFANRVECFACGHRCIIFDGLPGVCRVRFNEGGKLYVPWGYVGALNVDPIEKKPFFHAYPGAKALSFGMLGCDLQCPYCLPYDARIATEQGMKRIGELFDATPVRIDLPDGASVAYPDGLTVYTHLGRIRSVRAIFRHPYQGQLLTIVPLLCPPITCTPEHEFLAIPKPEKGQPVPKPIFLPAYKLTREHYLAIPKRYTFSRDIVLEVPQWLQTVVKPLRACKSDFRLRRQVIALTDKGWTSRQIGERFGKDASYIRHIRSRICRGIWQTAPTYQRPASIIEEGKWVRLPYERRPGLPKTLRLDTRFAALLGYYCAEGCVVRDDHRPNSATLTFSFGHHESELVRRVCQWLQELFGVRPSVVKAPTTLRVVVSKSSLALLFEALCGAKAREKHIPPFLFEAKREIVDAFVQAYAQGDGTVRPDGRIVVSTVSEELAYGLAWLLLKLGHLPSLRTYRQPTRSTVLGRSVRQAPNIFMVIWRNDNDWRSVWQDDTYYYVPIRQILSRPFKGFVYNLQVDDEHTYTVHFVATHNCQNWQISQVMRDAVATMLADFTPITPEEFVKMALRYKAKVLTSTYNEPLITSEWAVALFREGKKFGLVGSYVSNGNATPEVLDYIRPVVDLFKIDLKSMREKNYRELGGKLETVLNTIRWAWERGFWVEVVTLVVPKFNDSEEELRDAARYIASVSPDIPWHVTAFHPDYLMTDRGATPVKTLIRAAEIGYEEGLKFVYAGNLPGMVGPYENTYCPKCHALLIERYGFQVRRYRIADGKCPDCGEPIPGVWWKEEEVPPHLRR</sequence>
<dbReference type="Gene3D" id="3.20.20.70">
    <property type="entry name" value="Aldolase class I"/>
    <property type="match status" value="1"/>
</dbReference>
<dbReference type="InterPro" id="IPR006142">
    <property type="entry name" value="INTEIN"/>
</dbReference>
<dbReference type="InterPro" id="IPR034457">
    <property type="entry name" value="Organic_radical-activating"/>
</dbReference>
<dbReference type="InterPro" id="IPR003587">
    <property type="entry name" value="Hint_dom_N"/>
</dbReference>
<dbReference type="EMBL" id="JANUCP010000001">
    <property type="protein sequence ID" value="MCS3918302.1"/>
    <property type="molecule type" value="Genomic_DNA"/>
</dbReference>
<proteinExistence type="predicted"/>
<dbReference type="PROSITE" id="PS50817">
    <property type="entry name" value="INTEIN_N_TER"/>
    <property type="match status" value="1"/>
</dbReference>
<dbReference type="SUPFAM" id="SSF51294">
    <property type="entry name" value="Hedgehog/intein (Hint) domain"/>
    <property type="match status" value="1"/>
</dbReference>
<dbReference type="InterPro" id="IPR027434">
    <property type="entry name" value="Homing_endonucl"/>
</dbReference>
<dbReference type="InterPro" id="IPR007197">
    <property type="entry name" value="rSAM"/>
</dbReference>
<accession>A0ABT2EK21</accession>
<dbReference type="PROSITE" id="PS50819">
    <property type="entry name" value="INTEIN_ENDONUCLEASE"/>
    <property type="match status" value="1"/>
</dbReference>
<evidence type="ECO:0000256" key="6">
    <source>
        <dbReference type="ARBA" id="ARBA00023000"/>
    </source>
</evidence>
<keyword evidence="8" id="KW-0411">Iron-sulfur</keyword>
<keyword evidence="7" id="KW-0408">Iron</keyword>
<dbReference type="InterPro" id="IPR036844">
    <property type="entry name" value="Hint_dom_sf"/>
</dbReference>
<dbReference type="InterPro" id="IPR013785">
    <property type="entry name" value="Aldolase_TIM"/>
</dbReference>
<protein>
    <submittedName>
        <fullName evidence="10">AmmeMemoRadiSam system radical SAM enzyme</fullName>
    </submittedName>
</protein>
<dbReference type="Gene3D" id="3.10.28.10">
    <property type="entry name" value="Homing endonucleases"/>
    <property type="match status" value="1"/>
</dbReference>
<dbReference type="PRINTS" id="PR00379">
    <property type="entry name" value="INTEIN"/>
</dbReference>
<dbReference type="SUPFAM" id="SSF55608">
    <property type="entry name" value="Homing endonucleases"/>
    <property type="match status" value="1"/>
</dbReference>
<comment type="cofactor">
    <cofactor evidence="1">
        <name>[4Fe-4S] cluster</name>
        <dbReference type="ChEBI" id="CHEBI:49883"/>
    </cofactor>
</comment>
<dbReference type="Proteomes" id="UP001204798">
    <property type="component" value="Unassembled WGS sequence"/>
</dbReference>
<dbReference type="InterPro" id="IPR030934">
    <property type="entry name" value="Intein_C"/>
</dbReference>
<evidence type="ECO:0000313" key="10">
    <source>
        <dbReference type="EMBL" id="MCS3918302.1"/>
    </source>
</evidence>
<organism evidence="10 11">
    <name type="scientific">Candidatus Fervidibacter sacchari</name>
    <dbReference type="NCBI Taxonomy" id="1448929"/>
    <lineage>
        <taxon>Bacteria</taxon>
        <taxon>Candidatus Fervidibacterota</taxon>
        <taxon>Candidatus Fervidibacter</taxon>
    </lineage>
</organism>
<name>A0ABT2EK21_9BACT</name>
<keyword evidence="6" id="KW-0651">Protein splicing</keyword>
<feature type="domain" description="DOD-type homing endonuclease" evidence="9">
    <location>
        <begin position="362"/>
        <end position="500"/>
    </location>
</feature>
<evidence type="ECO:0000256" key="4">
    <source>
        <dbReference type="ARBA" id="ARBA00022723"/>
    </source>
</evidence>
<evidence type="ECO:0000259" key="9">
    <source>
        <dbReference type="PROSITE" id="PS50819"/>
    </source>
</evidence>
<dbReference type="SMART" id="SM00306">
    <property type="entry name" value="HintN"/>
    <property type="match status" value="1"/>
</dbReference>
<keyword evidence="5" id="KW-0068">Autocatalytic cleavage</keyword>
<evidence type="ECO:0000256" key="2">
    <source>
        <dbReference type="ARBA" id="ARBA00022485"/>
    </source>
</evidence>
<dbReference type="PANTHER" id="PTHR30352:SF5">
    <property type="entry name" value="PYRUVATE FORMATE-LYASE 1-ACTIVATING ENZYME"/>
    <property type="match status" value="1"/>
</dbReference>
<dbReference type="InterPro" id="IPR004860">
    <property type="entry name" value="LAGLIDADG_dom"/>
</dbReference>
<dbReference type="InterPro" id="IPR006141">
    <property type="entry name" value="Intein_N"/>
</dbReference>
<keyword evidence="3" id="KW-0949">S-adenosyl-L-methionine</keyword>
<evidence type="ECO:0000256" key="5">
    <source>
        <dbReference type="ARBA" id="ARBA00022813"/>
    </source>
</evidence>
<evidence type="ECO:0000256" key="1">
    <source>
        <dbReference type="ARBA" id="ARBA00001966"/>
    </source>
</evidence>
<evidence type="ECO:0000256" key="7">
    <source>
        <dbReference type="ARBA" id="ARBA00023004"/>
    </source>
</evidence>
<comment type="caution">
    <text evidence="10">The sequence shown here is derived from an EMBL/GenBank/DDBJ whole genome shotgun (WGS) entry which is preliminary data.</text>
</comment>
<evidence type="ECO:0000313" key="11">
    <source>
        <dbReference type="Proteomes" id="UP001204798"/>
    </source>
</evidence>
<keyword evidence="2" id="KW-0004">4Fe-4S</keyword>
<dbReference type="Pfam" id="PF14528">
    <property type="entry name" value="LAGLIDADG_3"/>
    <property type="match status" value="1"/>
</dbReference>
<evidence type="ECO:0000256" key="3">
    <source>
        <dbReference type="ARBA" id="ARBA00022691"/>
    </source>
</evidence>
<dbReference type="InterPro" id="IPR004042">
    <property type="entry name" value="Intein_endonuc_central"/>
</dbReference>
<dbReference type="CDD" id="cd00081">
    <property type="entry name" value="Hint"/>
    <property type="match status" value="1"/>
</dbReference>
<dbReference type="InterPro" id="IPR058240">
    <property type="entry name" value="rSAM_sf"/>
</dbReference>
<dbReference type="PROSITE" id="PS50818">
    <property type="entry name" value="INTEIN_C_TER"/>
    <property type="match status" value="1"/>
</dbReference>
<gene>
    <name evidence="10" type="ORF">M2350_000699</name>
</gene>